<geneLocation type="plasmid" evidence="5 6">
    <name>unnamed1</name>
</geneLocation>
<dbReference type="GO" id="GO:0003700">
    <property type="term" value="F:DNA-binding transcription factor activity"/>
    <property type="evidence" value="ECO:0007669"/>
    <property type="project" value="TreeGrafter"/>
</dbReference>
<dbReference type="Pfam" id="PF00356">
    <property type="entry name" value="LacI"/>
    <property type="match status" value="1"/>
</dbReference>
<protein>
    <submittedName>
        <fullName evidence="5">Substrate-binding domain-containing protein</fullName>
    </submittedName>
</protein>
<feature type="domain" description="HTH lacI-type" evidence="4">
    <location>
        <begin position="5"/>
        <end position="59"/>
    </location>
</feature>
<dbReference type="InterPro" id="IPR028082">
    <property type="entry name" value="Peripla_BP_I"/>
</dbReference>
<dbReference type="SUPFAM" id="SSF53822">
    <property type="entry name" value="Periplasmic binding protein-like I"/>
    <property type="match status" value="1"/>
</dbReference>
<dbReference type="PANTHER" id="PTHR30146">
    <property type="entry name" value="LACI-RELATED TRANSCRIPTIONAL REPRESSOR"/>
    <property type="match status" value="1"/>
</dbReference>
<keyword evidence="2" id="KW-0238">DNA-binding</keyword>
<evidence type="ECO:0000256" key="3">
    <source>
        <dbReference type="ARBA" id="ARBA00023163"/>
    </source>
</evidence>
<keyword evidence="5" id="KW-0614">Plasmid</keyword>
<keyword evidence="1" id="KW-0805">Transcription regulation</keyword>
<sequence length="324" mass="33987">MASHISLTHIAETLGVSRATVSNALSGRGRVSPALAERIRNAAEEMRYVPSAAARSLRSGRSTLVGMVVPDFTMPLFGVLAQAFERAAKERGMALLVRDGRGDPAIHAEMVADLVARGVDGIVVVPVRGDDSALDHVPVPLAVVDAASNPRNIASCDHRAGARMAIGHLADLGHRSVEIIVSATRSHVSNEREAGMLAAAEAFGLKTRVRHLQPDFDTARTHARTWRPDGATAIAAAFDAIGVGLIAGFIEAGVRVPQDVSVTGFDNTIWGRIIRPDLTTVTQDLDGIADHVLDVLIGRAAGQRLFPGTLAARGSTAPPAVRGG</sequence>
<dbReference type="CDD" id="cd01392">
    <property type="entry name" value="HTH_LacI"/>
    <property type="match status" value="1"/>
</dbReference>
<dbReference type="Gene3D" id="1.10.260.40">
    <property type="entry name" value="lambda repressor-like DNA-binding domains"/>
    <property type="match status" value="1"/>
</dbReference>
<evidence type="ECO:0000313" key="6">
    <source>
        <dbReference type="Proteomes" id="UP000679284"/>
    </source>
</evidence>
<evidence type="ECO:0000256" key="1">
    <source>
        <dbReference type="ARBA" id="ARBA00023015"/>
    </source>
</evidence>
<keyword evidence="6" id="KW-1185">Reference proteome</keyword>
<reference evidence="5" key="1">
    <citation type="submission" date="2020-01" db="EMBL/GenBank/DDBJ databases">
        <authorList>
            <person name="Yang Y."/>
            <person name="Kwon Y.M."/>
        </authorList>
    </citation>
    <scope>NUCLEOTIDE SEQUENCE</scope>
    <source>
        <strain evidence="5">PG104</strain>
        <plasmid evidence="5">unnamed1</plasmid>
    </source>
</reference>
<dbReference type="InterPro" id="IPR000843">
    <property type="entry name" value="HTH_LacI"/>
</dbReference>
<organism evidence="5 6">
    <name type="scientific">Falsirhodobacter algicola</name>
    <dbReference type="NCBI Taxonomy" id="2692330"/>
    <lineage>
        <taxon>Bacteria</taxon>
        <taxon>Pseudomonadati</taxon>
        <taxon>Pseudomonadota</taxon>
        <taxon>Alphaproteobacteria</taxon>
        <taxon>Rhodobacterales</taxon>
        <taxon>Paracoccaceae</taxon>
        <taxon>Falsirhodobacter</taxon>
    </lineage>
</organism>
<dbReference type="InterPro" id="IPR046335">
    <property type="entry name" value="LacI/GalR-like_sensor"/>
</dbReference>
<dbReference type="PROSITE" id="PS50932">
    <property type="entry name" value="HTH_LACI_2"/>
    <property type="match status" value="1"/>
</dbReference>
<dbReference type="GO" id="GO:0000976">
    <property type="term" value="F:transcription cis-regulatory region binding"/>
    <property type="evidence" value="ECO:0007669"/>
    <property type="project" value="TreeGrafter"/>
</dbReference>
<accession>A0A8J8MUP8</accession>
<name>A0A8J8MUP8_9RHOB</name>
<dbReference type="Pfam" id="PF13377">
    <property type="entry name" value="Peripla_BP_3"/>
    <property type="match status" value="1"/>
</dbReference>
<dbReference type="SMART" id="SM00354">
    <property type="entry name" value="HTH_LACI"/>
    <property type="match status" value="1"/>
</dbReference>
<evidence type="ECO:0000313" key="5">
    <source>
        <dbReference type="EMBL" id="QUS37065.1"/>
    </source>
</evidence>
<dbReference type="InterPro" id="IPR010982">
    <property type="entry name" value="Lambda_DNA-bd_dom_sf"/>
</dbReference>
<dbReference type="CDD" id="cd06267">
    <property type="entry name" value="PBP1_LacI_sugar_binding-like"/>
    <property type="match status" value="1"/>
</dbReference>
<dbReference type="PANTHER" id="PTHR30146:SF153">
    <property type="entry name" value="LACTOSE OPERON REPRESSOR"/>
    <property type="match status" value="1"/>
</dbReference>
<dbReference type="SUPFAM" id="SSF47413">
    <property type="entry name" value="lambda repressor-like DNA-binding domains"/>
    <property type="match status" value="1"/>
</dbReference>
<dbReference type="Gene3D" id="3.40.50.2300">
    <property type="match status" value="2"/>
</dbReference>
<dbReference type="RefSeq" id="WP_211785342.1">
    <property type="nucleotide sequence ID" value="NZ_CP047290.1"/>
</dbReference>
<dbReference type="AlphaFoldDB" id="A0A8J8MUP8"/>
<gene>
    <name evidence="5" type="ORF">GR316_11790</name>
</gene>
<evidence type="ECO:0000256" key="2">
    <source>
        <dbReference type="ARBA" id="ARBA00023125"/>
    </source>
</evidence>
<keyword evidence="3" id="KW-0804">Transcription</keyword>
<dbReference type="KEGG" id="fap:GR316_11790"/>
<evidence type="ECO:0000259" key="4">
    <source>
        <dbReference type="PROSITE" id="PS50932"/>
    </source>
</evidence>
<dbReference type="EMBL" id="CP047290">
    <property type="protein sequence ID" value="QUS37065.1"/>
    <property type="molecule type" value="Genomic_DNA"/>
</dbReference>
<proteinExistence type="predicted"/>
<dbReference type="Proteomes" id="UP000679284">
    <property type="component" value="Plasmid unnamed1"/>
</dbReference>